<reference evidence="1" key="1">
    <citation type="submission" date="2020-04" db="EMBL/GenBank/DDBJ databases">
        <authorList>
            <person name="Alioto T."/>
            <person name="Alioto T."/>
            <person name="Gomez Garrido J."/>
        </authorList>
    </citation>
    <scope>NUCLEOTIDE SEQUENCE</scope>
    <source>
        <strain evidence="1">A484AB</strain>
    </source>
</reference>
<sequence length="280" mass="32375">MSFWDLQGFLVKKELNYTCTLTIVQHQHCIYNRIILIVFYLHILGTLVQTIAKTFVQCEKSGSTKKKDGHGSTCVDETLPKKLKLGESSSEFSEDEFVSLSGNDDPYSEEVMKRHYTSLMKEFNKSKPNWSVINMYLNKEFKCRRDWLCSSTSSTANIRCEELFEQYPCFRNHVEEHEDPDLWVTQRKGDAPVILLDNNHANLIIGRKIVSVVERKHLGEAVLAYLGLYYLLDLDYPASHELGFTLLHYLFFEDETTPGDIVQTFNATLAAFQKFQKSNE</sequence>
<protein>
    <submittedName>
        <fullName evidence="1">Uncharacterized protein</fullName>
    </submittedName>
</protein>
<dbReference type="EMBL" id="CACRXK020012522">
    <property type="protein sequence ID" value="CAB4023484.1"/>
    <property type="molecule type" value="Genomic_DNA"/>
</dbReference>
<dbReference type="Proteomes" id="UP001152795">
    <property type="component" value="Unassembled WGS sequence"/>
</dbReference>
<name>A0A7D9KZ73_PARCT</name>
<dbReference type="OrthoDB" id="8962263at2759"/>
<keyword evidence="2" id="KW-1185">Reference proteome</keyword>
<dbReference type="AlphaFoldDB" id="A0A7D9KZ73"/>
<comment type="caution">
    <text evidence="1">The sequence shown here is derived from an EMBL/GenBank/DDBJ whole genome shotgun (WGS) entry which is preliminary data.</text>
</comment>
<organism evidence="1 2">
    <name type="scientific">Paramuricea clavata</name>
    <name type="common">Red gorgonian</name>
    <name type="synonym">Violescent sea-whip</name>
    <dbReference type="NCBI Taxonomy" id="317549"/>
    <lineage>
        <taxon>Eukaryota</taxon>
        <taxon>Metazoa</taxon>
        <taxon>Cnidaria</taxon>
        <taxon>Anthozoa</taxon>
        <taxon>Octocorallia</taxon>
        <taxon>Malacalcyonacea</taxon>
        <taxon>Plexauridae</taxon>
        <taxon>Paramuricea</taxon>
    </lineage>
</organism>
<gene>
    <name evidence="1" type="ORF">PACLA_8A045052</name>
</gene>
<proteinExistence type="predicted"/>
<evidence type="ECO:0000313" key="1">
    <source>
        <dbReference type="EMBL" id="CAB4023484.1"/>
    </source>
</evidence>
<evidence type="ECO:0000313" key="2">
    <source>
        <dbReference type="Proteomes" id="UP001152795"/>
    </source>
</evidence>
<accession>A0A7D9KZ73</accession>